<dbReference type="GO" id="GO:0005886">
    <property type="term" value="C:plasma membrane"/>
    <property type="evidence" value="ECO:0007669"/>
    <property type="project" value="TreeGrafter"/>
</dbReference>
<dbReference type="OrthoDB" id="9802264at2"/>
<feature type="domain" description="ABC transporter" evidence="3">
    <location>
        <begin position="2"/>
        <end position="241"/>
    </location>
</feature>
<keyword evidence="2 4" id="KW-0067">ATP-binding</keyword>
<dbReference type="GO" id="GO:0005524">
    <property type="term" value="F:ATP binding"/>
    <property type="evidence" value="ECO:0007669"/>
    <property type="project" value="UniProtKB-KW"/>
</dbReference>
<sequence>MIKIEHLTKQLPAGQKVLDDINLQVHPGEFIAVLGGSGSGKSMLLKCMAMQEEWSSGSYKLDGVDVRKKGLAGKMKVRREFAYLAESPMLNPNRSALKNVLVGTRHQTPWWRMLTGMVRNDDYMGAMDVLEKLGLLDKAHTKAEHLSGGEKQRVAIARALVHGAKVILADEPVTGLDPHSAEIILKDLKALCSTRGITIVTVLTQADWAERFADRLVGLNGGDIVFDITGRRLMQREKMML</sequence>
<name>A0A2W1LGW0_9BACL</name>
<dbReference type="Proteomes" id="UP000249522">
    <property type="component" value="Unassembled WGS sequence"/>
</dbReference>
<dbReference type="PANTHER" id="PTHR24220">
    <property type="entry name" value="IMPORT ATP-BINDING PROTEIN"/>
    <property type="match status" value="1"/>
</dbReference>
<comment type="caution">
    <text evidence="4">The sequence shown here is derived from an EMBL/GenBank/DDBJ whole genome shotgun (WGS) entry which is preliminary data.</text>
</comment>
<evidence type="ECO:0000313" key="4">
    <source>
        <dbReference type="EMBL" id="PZD93694.1"/>
    </source>
</evidence>
<dbReference type="EMBL" id="QKRB01000057">
    <property type="protein sequence ID" value="PZD93694.1"/>
    <property type="molecule type" value="Genomic_DNA"/>
</dbReference>
<evidence type="ECO:0000256" key="2">
    <source>
        <dbReference type="ARBA" id="ARBA00022840"/>
    </source>
</evidence>
<dbReference type="AlphaFoldDB" id="A0A2W1LGW0"/>
<organism evidence="4 5">
    <name type="scientific">Paenibacillus sambharensis</name>
    <dbReference type="NCBI Taxonomy" id="1803190"/>
    <lineage>
        <taxon>Bacteria</taxon>
        <taxon>Bacillati</taxon>
        <taxon>Bacillota</taxon>
        <taxon>Bacilli</taxon>
        <taxon>Bacillales</taxon>
        <taxon>Paenibacillaceae</taxon>
        <taxon>Paenibacillus</taxon>
    </lineage>
</organism>
<evidence type="ECO:0000313" key="5">
    <source>
        <dbReference type="Proteomes" id="UP000249522"/>
    </source>
</evidence>
<dbReference type="PANTHER" id="PTHR24220:SF659">
    <property type="entry name" value="TRANSPORTER, PUTATIVE-RELATED"/>
    <property type="match status" value="1"/>
</dbReference>
<gene>
    <name evidence="4" type="ORF">DNH61_24080</name>
</gene>
<dbReference type="SUPFAM" id="SSF52540">
    <property type="entry name" value="P-loop containing nucleoside triphosphate hydrolases"/>
    <property type="match status" value="1"/>
</dbReference>
<dbReference type="SMART" id="SM00382">
    <property type="entry name" value="AAA"/>
    <property type="match status" value="1"/>
</dbReference>
<reference evidence="4 5" key="1">
    <citation type="submission" date="2018-06" db="EMBL/GenBank/DDBJ databases">
        <title>Paenibacillus imtechensis sp. nov.</title>
        <authorList>
            <person name="Pinnaka A.K."/>
            <person name="Singh H."/>
            <person name="Kaur M."/>
        </authorList>
    </citation>
    <scope>NUCLEOTIDE SEQUENCE [LARGE SCALE GENOMIC DNA]</scope>
    <source>
        <strain evidence="4 5">SMB1</strain>
    </source>
</reference>
<dbReference type="InterPro" id="IPR003593">
    <property type="entry name" value="AAA+_ATPase"/>
</dbReference>
<dbReference type="InterPro" id="IPR027417">
    <property type="entry name" value="P-loop_NTPase"/>
</dbReference>
<accession>A0A2W1LGW0</accession>
<dbReference type="GO" id="GO:0022857">
    <property type="term" value="F:transmembrane transporter activity"/>
    <property type="evidence" value="ECO:0007669"/>
    <property type="project" value="TreeGrafter"/>
</dbReference>
<evidence type="ECO:0000259" key="3">
    <source>
        <dbReference type="PROSITE" id="PS50893"/>
    </source>
</evidence>
<dbReference type="GO" id="GO:0016887">
    <property type="term" value="F:ATP hydrolysis activity"/>
    <property type="evidence" value="ECO:0007669"/>
    <property type="project" value="InterPro"/>
</dbReference>
<dbReference type="InterPro" id="IPR017871">
    <property type="entry name" value="ABC_transporter-like_CS"/>
</dbReference>
<dbReference type="Pfam" id="PF00005">
    <property type="entry name" value="ABC_tran"/>
    <property type="match status" value="1"/>
</dbReference>
<protein>
    <submittedName>
        <fullName evidence="4">Phosphonate ABC transporter ATP-binding protein</fullName>
    </submittedName>
</protein>
<dbReference type="InterPro" id="IPR003439">
    <property type="entry name" value="ABC_transporter-like_ATP-bd"/>
</dbReference>
<dbReference type="PROSITE" id="PS50893">
    <property type="entry name" value="ABC_TRANSPORTER_2"/>
    <property type="match status" value="1"/>
</dbReference>
<evidence type="ECO:0000256" key="1">
    <source>
        <dbReference type="ARBA" id="ARBA00022741"/>
    </source>
</evidence>
<proteinExistence type="predicted"/>
<dbReference type="InterPro" id="IPR015854">
    <property type="entry name" value="ABC_transpr_LolD-like"/>
</dbReference>
<dbReference type="PROSITE" id="PS00211">
    <property type="entry name" value="ABC_TRANSPORTER_1"/>
    <property type="match status" value="1"/>
</dbReference>
<dbReference type="RefSeq" id="WP_111149364.1">
    <property type="nucleotide sequence ID" value="NZ_QKRB01000057.1"/>
</dbReference>
<dbReference type="Gene3D" id="3.40.50.300">
    <property type="entry name" value="P-loop containing nucleotide triphosphate hydrolases"/>
    <property type="match status" value="1"/>
</dbReference>
<keyword evidence="1" id="KW-0547">Nucleotide-binding</keyword>
<keyword evidence="5" id="KW-1185">Reference proteome</keyword>